<evidence type="ECO:0000313" key="2">
    <source>
        <dbReference type="EMBL" id="OMH78805.1"/>
    </source>
</evidence>
<keyword evidence="4" id="KW-1185">Reference proteome</keyword>
<keyword evidence="1" id="KW-0472">Membrane</keyword>
<reference evidence="2" key="1">
    <citation type="submission" date="2017-01" db="EMBL/GenBank/DDBJ databases">
        <authorList>
            <person name="Mah S.A."/>
            <person name="Swanson W.J."/>
            <person name="Moy G.W."/>
            <person name="Vacquier V.D."/>
        </authorList>
    </citation>
    <scope>NUCLEOTIDE SEQUENCE [LARGE SCALE GENOMIC DNA]</scope>
    <source>
        <strain evidence="2">COL-18-3</strain>
    </source>
</reference>
<feature type="transmembrane region" description="Helical" evidence="1">
    <location>
        <begin position="18"/>
        <end position="37"/>
    </location>
</feature>
<organism evidence="2 4">
    <name type="scientific">Zancudomyces culisetae</name>
    <name type="common">Gut fungus</name>
    <name type="synonym">Smittium culisetae</name>
    <dbReference type="NCBI Taxonomy" id="1213189"/>
    <lineage>
        <taxon>Eukaryota</taxon>
        <taxon>Fungi</taxon>
        <taxon>Fungi incertae sedis</taxon>
        <taxon>Zoopagomycota</taxon>
        <taxon>Kickxellomycotina</taxon>
        <taxon>Harpellomycetes</taxon>
        <taxon>Harpellales</taxon>
        <taxon>Legeriomycetaceae</taxon>
        <taxon>Zancudomyces</taxon>
    </lineage>
</organism>
<keyword evidence="1" id="KW-1133">Transmembrane helix</keyword>
<sequence length="78" mass="9118">MSSRFSTQFKRHWIKKEAYPIVGIMALGVSFATFHGIRQLTKQDIVINHKKNPTPYMNVSKDSKPTYIVVDEPRHYTH</sequence>
<dbReference type="EMBL" id="LSSK01001786">
    <property type="protein sequence ID" value="OMH78805.1"/>
    <property type="molecule type" value="Genomic_DNA"/>
</dbReference>
<comment type="caution">
    <text evidence="2">The sequence shown here is derived from an EMBL/GenBank/DDBJ whole genome shotgun (WGS) entry which is preliminary data.</text>
</comment>
<reference evidence="4" key="2">
    <citation type="submission" date="2017-01" db="EMBL/GenBank/DDBJ databases">
        <authorList>
            <person name="Wang Y."/>
            <person name="White M."/>
            <person name="Kvist S."/>
            <person name="Moncalvo J.-M."/>
        </authorList>
    </citation>
    <scope>NUCLEOTIDE SEQUENCE [LARGE SCALE GENOMIC DNA]</scope>
    <source>
        <strain evidence="4">COL-18-3</strain>
    </source>
</reference>
<protein>
    <submittedName>
        <fullName evidence="2">Uncharacterized protein</fullName>
    </submittedName>
</protein>
<dbReference type="AlphaFoldDB" id="A0A1R1PCW0"/>
<dbReference type="InterPro" id="IPR010530">
    <property type="entry name" value="B12D"/>
</dbReference>
<evidence type="ECO:0000313" key="3">
    <source>
        <dbReference type="EMBL" id="OMH79179.1"/>
    </source>
</evidence>
<evidence type="ECO:0000256" key="1">
    <source>
        <dbReference type="SAM" id="Phobius"/>
    </source>
</evidence>
<dbReference type="Proteomes" id="UP000188320">
    <property type="component" value="Unassembled WGS sequence"/>
</dbReference>
<dbReference type="Pfam" id="PF06522">
    <property type="entry name" value="B12D"/>
    <property type="match status" value="1"/>
</dbReference>
<dbReference type="OrthoDB" id="5511684at2759"/>
<keyword evidence="1" id="KW-0812">Transmembrane</keyword>
<gene>
    <name evidence="3" type="ORF">AX774_g7422</name>
    <name evidence="2" type="ORF">AX774_g7800</name>
</gene>
<dbReference type="EMBL" id="LSSK01001642">
    <property type="protein sequence ID" value="OMH79179.1"/>
    <property type="molecule type" value="Genomic_DNA"/>
</dbReference>
<proteinExistence type="predicted"/>
<evidence type="ECO:0000313" key="4">
    <source>
        <dbReference type="Proteomes" id="UP000188320"/>
    </source>
</evidence>
<accession>A0A1R1PCW0</accession>
<name>A0A1R1PCW0_ZANCU</name>